<dbReference type="SUPFAM" id="SSF46785">
    <property type="entry name" value="Winged helix' DNA-binding domain"/>
    <property type="match status" value="1"/>
</dbReference>
<dbReference type="Pfam" id="PF00126">
    <property type="entry name" value="HTH_1"/>
    <property type="match status" value="1"/>
</dbReference>
<sequence>MAAEPHHLGYPLTPAEHADFTPATEAPLMSQPALSQQIRRPEHTTQAQPLDRSGHSVLPTDTGASHARHALRDLTAANAPPARPPRRQSTSGRRNAPPNHPSWIFRSAGATLLLVARGNQKLRPGT</sequence>
<proteinExistence type="predicted"/>
<protein>
    <submittedName>
        <fullName evidence="3">LysR family transcriptional regulator</fullName>
    </submittedName>
</protein>
<evidence type="ECO:0000313" key="4">
    <source>
        <dbReference type="Proteomes" id="UP000292452"/>
    </source>
</evidence>
<feature type="compositionally biased region" description="Polar residues" evidence="1">
    <location>
        <begin position="32"/>
        <end position="48"/>
    </location>
</feature>
<feature type="region of interest" description="Disordered" evidence="1">
    <location>
        <begin position="1"/>
        <end position="104"/>
    </location>
</feature>
<dbReference type="EMBL" id="SIXH01000001">
    <property type="protein sequence ID" value="TBO61612.1"/>
    <property type="molecule type" value="Genomic_DNA"/>
</dbReference>
<dbReference type="OrthoDB" id="3636008at2"/>
<dbReference type="InterPro" id="IPR000847">
    <property type="entry name" value="LysR_HTH_N"/>
</dbReference>
<feature type="domain" description="HTH lysR-type" evidence="2">
    <location>
        <begin position="12"/>
        <end position="63"/>
    </location>
</feature>
<keyword evidence="4" id="KW-1185">Reference proteome</keyword>
<dbReference type="GO" id="GO:0003700">
    <property type="term" value="F:DNA-binding transcription factor activity"/>
    <property type="evidence" value="ECO:0007669"/>
    <property type="project" value="InterPro"/>
</dbReference>
<gene>
    <name evidence="3" type="ORF">EYS09_00020</name>
</gene>
<dbReference type="Gene3D" id="1.10.10.10">
    <property type="entry name" value="Winged helix-like DNA-binding domain superfamily/Winged helix DNA-binding domain"/>
    <property type="match status" value="1"/>
</dbReference>
<evidence type="ECO:0000256" key="1">
    <source>
        <dbReference type="SAM" id="MobiDB-lite"/>
    </source>
</evidence>
<dbReference type="InterPro" id="IPR036388">
    <property type="entry name" value="WH-like_DNA-bd_sf"/>
</dbReference>
<dbReference type="InterPro" id="IPR036390">
    <property type="entry name" value="WH_DNA-bd_sf"/>
</dbReference>
<evidence type="ECO:0000259" key="2">
    <source>
        <dbReference type="Pfam" id="PF00126"/>
    </source>
</evidence>
<dbReference type="GeneID" id="97379480"/>
<dbReference type="Proteomes" id="UP000292452">
    <property type="component" value="Unassembled WGS sequence"/>
</dbReference>
<name>A0A4Q9I1W1_STRKA</name>
<accession>A0A4Q9I1W1</accession>
<dbReference type="RefSeq" id="WP_107436817.1">
    <property type="nucleotide sequence ID" value="NZ_NDXL01000001.1"/>
</dbReference>
<reference evidence="3 4" key="1">
    <citation type="submission" date="2019-02" db="EMBL/GenBank/DDBJ databases">
        <title>Draft Genome Sequence of Streptomyces sp. AM-2504, identified by 16S rRNA comparative analysis as a Streptomyces Kasugaensis strain.</title>
        <authorList>
            <person name="Napolioni V."/>
            <person name="Giuliodori A.M."/>
            <person name="Spurio R."/>
            <person name="Fabbretti A."/>
        </authorList>
    </citation>
    <scope>NUCLEOTIDE SEQUENCE [LARGE SCALE GENOMIC DNA]</scope>
    <source>
        <strain evidence="3 4">AM-2504</strain>
    </source>
</reference>
<dbReference type="AlphaFoldDB" id="A0A4Q9I1W1"/>
<organism evidence="3 4">
    <name type="scientific">Streptomyces kasugaensis</name>
    <dbReference type="NCBI Taxonomy" id="1946"/>
    <lineage>
        <taxon>Bacteria</taxon>
        <taxon>Bacillati</taxon>
        <taxon>Actinomycetota</taxon>
        <taxon>Actinomycetes</taxon>
        <taxon>Kitasatosporales</taxon>
        <taxon>Streptomycetaceae</taxon>
        <taxon>Streptomyces</taxon>
    </lineage>
</organism>
<evidence type="ECO:0000313" key="3">
    <source>
        <dbReference type="EMBL" id="TBO61612.1"/>
    </source>
</evidence>
<comment type="caution">
    <text evidence="3">The sequence shown here is derived from an EMBL/GenBank/DDBJ whole genome shotgun (WGS) entry which is preliminary data.</text>
</comment>